<organism evidence="1 2">
    <name type="scientific">Haloplanus rubicundus</name>
    <dbReference type="NCBI Taxonomy" id="1547898"/>
    <lineage>
        <taxon>Archaea</taxon>
        <taxon>Methanobacteriati</taxon>
        <taxon>Methanobacteriota</taxon>
        <taxon>Stenosarchaea group</taxon>
        <taxon>Halobacteria</taxon>
        <taxon>Halobacteriales</taxon>
        <taxon>Haloferacaceae</taxon>
        <taxon>Haloplanus</taxon>
    </lineage>
</organism>
<dbReference type="AlphaFoldDB" id="A0A345EEB2"/>
<dbReference type="Proteomes" id="UP000252985">
    <property type="component" value="Chromosome"/>
</dbReference>
<sequence>MPLTTSPAIAEDYLFAGGESGTVYALGPAPPGDTTLSAAPR</sequence>
<gene>
    <name evidence="1" type="ORF">DU484_12150</name>
</gene>
<reference evidence="1 2" key="1">
    <citation type="submission" date="2018-07" db="EMBL/GenBank/DDBJ databases">
        <title>Genome sequences of Haloplanus sp. CBA1112.</title>
        <authorList>
            <person name="Kim Y.B."/>
            <person name="Roh S.W."/>
        </authorList>
    </citation>
    <scope>NUCLEOTIDE SEQUENCE [LARGE SCALE GENOMIC DNA]</scope>
    <source>
        <strain evidence="1 2">CBA1112</strain>
    </source>
</reference>
<accession>A0A345EEB2</accession>
<dbReference type="EMBL" id="CP031148">
    <property type="protein sequence ID" value="AXG10534.1"/>
    <property type="molecule type" value="Genomic_DNA"/>
</dbReference>
<evidence type="ECO:0000313" key="1">
    <source>
        <dbReference type="EMBL" id="AXG10534.1"/>
    </source>
</evidence>
<evidence type="ECO:0000313" key="2">
    <source>
        <dbReference type="Proteomes" id="UP000252985"/>
    </source>
</evidence>
<proteinExistence type="predicted"/>
<protein>
    <submittedName>
        <fullName evidence="1">Uncharacterized protein</fullName>
    </submittedName>
</protein>
<dbReference type="KEGG" id="haq:DU484_12150"/>
<name>A0A345EEB2_9EURY</name>